<name>A0A4R1QYT0_9FIRM</name>
<dbReference type="Proteomes" id="UP000295718">
    <property type="component" value="Unassembled WGS sequence"/>
</dbReference>
<dbReference type="CDD" id="cd11579">
    <property type="entry name" value="Glyco_tran_WbsX"/>
    <property type="match status" value="1"/>
</dbReference>
<keyword evidence="1" id="KW-0808">Transferase</keyword>
<dbReference type="PANTHER" id="PTHR41244:SF1">
    <property type="entry name" value="GLYCOSYLTRANSFERASE"/>
    <property type="match status" value="1"/>
</dbReference>
<dbReference type="STRING" id="1469948.GCA_000732725_02355"/>
<protein>
    <submittedName>
        <fullName evidence="1">Glycosyl transferase family WbsX</fullName>
    </submittedName>
</protein>
<dbReference type="InterPro" id="IPR032719">
    <property type="entry name" value="WbsX"/>
</dbReference>
<dbReference type="OrthoDB" id="9816424at2"/>
<evidence type="ECO:0000313" key="2">
    <source>
        <dbReference type="Proteomes" id="UP000295718"/>
    </source>
</evidence>
<sequence length="520" mass="61113">MDEVKQLKVLAMYLPQFHRIPENDLWWGEGFTEWIAVKKAEKFYDGHNQPRVPLNINYYNLLEKDTMRWQADLMKKYGVDGMCIYHYWFKDGRRILEKPAENLLKWRTIDMPFCFCWANETWARSWSKLRNKNVWMNTSEENTGHEDDNGILLEQVYGNKGQWEEHFNYLKQFFHDERYIRIQGKPLFVIYRTANIPCLIEMLECWNELAEKDGLQGIYIIGAGCNGNTRDCVDAELYHEPVWSKDRISLSHIKNNHGIDIWQYDEIWNHILQVNPASKTYVGGFVGYDDTPRRGAEGNIIEGETPEKFAHYLTKLMAKNAALGNDFVFLNAWNEWGEGMYLEPDSRNGEKFLEAVRYAKKNYLTYVEEFLLKDTEKNNEKDSTAGMGVEELRTCWDRELHYLKVLDYWMLLRDNNISVLRWLEKGGYKSVAIYGYGVLGKHLYNELSAGNIEIEYIIDKQKGKLHVDTTIYLPSEALPQTALIIVTATYESNEIYRKLKEKGMKKIISLETILYESGLN</sequence>
<gene>
    <name evidence="1" type="ORF">EDD76_107235</name>
</gene>
<dbReference type="Gene3D" id="3.20.20.80">
    <property type="entry name" value="Glycosidases"/>
    <property type="match status" value="1"/>
</dbReference>
<dbReference type="EMBL" id="SLUO01000007">
    <property type="protein sequence ID" value="TCL58119.1"/>
    <property type="molecule type" value="Genomic_DNA"/>
</dbReference>
<dbReference type="Pfam" id="PF14307">
    <property type="entry name" value="Glyco_tran_WbsX"/>
    <property type="match status" value="1"/>
</dbReference>
<comment type="caution">
    <text evidence="1">The sequence shown here is derived from an EMBL/GenBank/DDBJ whole genome shotgun (WGS) entry which is preliminary data.</text>
</comment>
<proteinExistence type="predicted"/>
<dbReference type="GO" id="GO:0016740">
    <property type="term" value="F:transferase activity"/>
    <property type="evidence" value="ECO:0007669"/>
    <property type="project" value="UniProtKB-KW"/>
</dbReference>
<dbReference type="PANTHER" id="PTHR41244">
    <property type="entry name" value="RHAMNAN SYNTHESIS F"/>
    <property type="match status" value="1"/>
</dbReference>
<keyword evidence="2" id="KW-1185">Reference proteome</keyword>
<dbReference type="AlphaFoldDB" id="A0A4R1QYT0"/>
<dbReference type="RefSeq" id="WP_051869503.1">
    <property type="nucleotide sequence ID" value="NZ_JPNB01000002.1"/>
</dbReference>
<reference evidence="1 2" key="1">
    <citation type="submission" date="2019-03" db="EMBL/GenBank/DDBJ databases">
        <title>Genomic Encyclopedia of Type Strains, Phase IV (KMG-IV): sequencing the most valuable type-strain genomes for metagenomic binning, comparative biology and taxonomic classification.</title>
        <authorList>
            <person name="Goeker M."/>
        </authorList>
    </citation>
    <scope>NUCLEOTIDE SEQUENCE [LARGE SCALE GENOMIC DNA]</scope>
    <source>
        <strain evidence="1 2">DSM 100556</strain>
    </source>
</reference>
<accession>A0A4R1QYT0</accession>
<organism evidence="1 2">
    <name type="scientific">Kineothrix alysoides</name>
    <dbReference type="NCBI Taxonomy" id="1469948"/>
    <lineage>
        <taxon>Bacteria</taxon>
        <taxon>Bacillati</taxon>
        <taxon>Bacillota</taxon>
        <taxon>Clostridia</taxon>
        <taxon>Lachnospirales</taxon>
        <taxon>Lachnospiraceae</taxon>
        <taxon>Kineothrix</taxon>
    </lineage>
</organism>
<evidence type="ECO:0000313" key="1">
    <source>
        <dbReference type="EMBL" id="TCL58119.1"/>
    </source>
</evidence>